<feature type="compositionally biased region" description="Low complexity" evidence="1">
    <location>
        <begin position="736"/>
        <end position="800"/>
    </location>
</feature>
<dbReference type="OrthoDB" id="166018at2759"/>
<name>A0A2A9MBM7_BESBE</name>
<feature type="region of interest" description="Disordered" evidence="1">
    <location>
        <begin position="609"/>
        <end position="646"/>
    </location>
</feature>
<dbReference type="AlphaFoldDB" id="A0A2A9MBM7"/>
<dbReference type="VEuPathDB" id="ToxoDB:BESB_079370"/>
<feature type="compositionally biased region" description="Low complexity" evidence="1">
    <location>
        <begin position="88"/>
        <end position="124"/>
    </location>
</feature>
<dbReference type="PANTHER" id="PTHR38899:SF1">
    <property type="entry name" value="PROTEIN KINASE"/>
    <property type="match status" value="1"/>
</dbReference>
<reference evidence="2 3" key="1">
    <citation type="submission" date="2017-09" db="EMBL/GenBank/DDBJ databases">
        <title>Genome sequencing of Besnoitia besnoiti strain Bb-Ger1.</title>
        <authorList>
            <person name="Schares G."/>
            <person name="Venepally P."/>
            <person name="Lorenzi H.A."/>
        </authorList>
    </citation>
    <scope>NUCLEOTIDE SEQUENCE [LARGE SCALE GENOMIC DNA]</scope>
    <source>
        <strain evidence="2 3">Bb-Ger1</strain>
    </source>
</reference>
<dbReference type="RefSeq" id="XP_029217730.1">
    <property type="nucleotide sequence ID" value="XM_029366299.1"/>
</dbReference>
<feature type="compositionally biased region" description="Polar residues" evidence="1">
    <location>
        <begin position="628"/>
        <end position="638"/>
    </location>
</feature>
<dbReference type="EMBL" id="NWUJ01000008">
    <property type="protein sequence ID" value="PFH33721.1"/>
    <property type="molecule type" value="Genomic_DNA"/>
</dbReference>
<dbReference type="SUPFAM" id="SSF56784">
    <property type="entry name" value="HAD-like"/>
    <property type="match status" value="1"/>
</dbReference>
<protein>
    <submittedName>
        <fullName evidence="2">Uncharacterized protein</fullName>
    </submittedName>
</protein>
<accession>A0A2A9MBM7</accession>
<organism evidence="2 3">
    <name type="scientific">Besnoitia besnoiti</name>
    <name type="common">Apicomplexan protozoan</name>
    <dbReference type="NCBI Taxonomy" id="94643"/>
    <lineage>
        <taxon>Eukaryota</taxon>
        <taxon>Sar</taxon>
        <taxon>Alveolata</taxon>
        <taxon>Apicomplexa</taxon>
        <taxon>Conoidasida</taxon>
        <taxon>Coccidia</taxon>
        <taxon>Eucoccidiorida</taxon>
        <taxon>Eimeriorina</taxon>
        <taxon>Sarcocystidae</taxon>
        <taxon>Besnoitia</taxon>
    </lineage>
</organism>
<proteinExistence type="predicted"/>
<evidence type="ECO:0000256" key="1">
    <source>
        <dbReference type="SAM" id="MobiDB-lite"/>
    </source>
</evidence>
<gene>
    <name evidence="2" type="ORF">BESB_079370</name>
</gene>
<dbReference type="KEGG" id="bbes:BESB_079370"/>
<dbReference type="Proteomes" id="UP000224006">
    <property type="component" value="Chromosome VII"/>
</dbReference>
<keyword evidence="3" id="KW-1185">Reference proteome</keyword>
<feature type="region of interest" description="Disordered" evidence="1">
    <location>
        <begin position="736"/>
        <end position="818"/>
    </location>
</feature>
<dbReference type="CDD" id="cd01427">
    <property type="entry name" value="HAD_like"/>
    <property type="match status" value="1"/>
</dbReference>
<sequence length="818" mass="85468">MYRAQLLRKLGEAPTERLEASTCPTFSSSSPGLVLAAPDACYFGSVRPALPQIARGAPCGAPSQLKQLAEPRTLLAATFPLLSRSESAESSPVSYPSSAPSAGACAPAASSAPPADAAPGVASAGTQTEPAPDDLQGTAGLQPRAGAAKETSGMEPPLAGVDDFAAGRSGAEEDDVEDLSGWPTALVLDSDNEGDTDCISKGEEAHTEDEGCQVDWSTADEKDDDEQRLSASVAQIIRGGGAVAEYSRDAHAEGGASAKACGDAAEELCVGHADCTALEFCLRSFRRRVFLPRSKRLPGHQTVIIFDWDDTLLCTSFLNVYCRSPDWRVSVVEHLETIQRHGKALLELAMKMGHVFIVTNAVEGWVEHSSRRFLPGLLPVLAKLPVISARNRYEAVYPGAYHLWKVHAFLEVRRQLDREINTNLISVGDSDIEMDAVHVMGKEFAQAVVKTVKFRENPSPEELAKQLELVTSKFEKICLSACNLTIGLEKQWDDSSARRSQANPGDPRLSSFSPAATLPCGSSFPASAFAPAPGLACIDLSSPFACRPCAACPPASFALAEHLPSSASAAGVSQGAARSSAGNMRLQPEFIQAPNPGHVSVKSTLHALTGKQPEGRDGGAERGAEAGQQTGKANQTTRAGKREGRLPAGEQVRGEFRTMHTTRSEYVFDKAALQHGESVAGGRADGDAAGGGASLGVQALNEHFLARRSQPILSDRVAHVPLRLAREVIRTFPEHLASSPLPSSSSSSPASSSSSSSSLASAEDSPPSAASAAGCSLSAATPSWSAPSSASALPRAASLSETPGAAGVSRAAQRGRGA</sequence>
<evidence type="ECO:0000313" key="3">
    <source>
        <dbReference type="Proteomes" id="UP000224006"/>
    </source>
</evidence>
<dbReference type="GeneID" id="40312864"/>
<feature type="region of interest" description="Disordered" evidence="1">
    <location>
        <begin position="88"/>
        <end position="180"/>
    </location>
</feature>
<dbReference type="PANTHER" id="PTHR38899">
    <property type="entry name" value="DOMAIN OOKINETE PROTEIN, PUTATIVE-RELATED"/>
    <property type="match status" value="1"/>
</dbReference>
<dbReference type="InterPro" id="IPR036412">
    <property type="entry name" value="HAD-like_sf"/>
</dbReference>
<comment type="caution">
    <text evidence="2">The sequence shown here is derived from an EMBL/GenBank/DDBJ whole genome shotgun (WGS) entry which is preliminary data.</text>
</comment>
<evidence type="ECO:0000313" key="2">
    <source>
        <dbReference type="EMBL" id="PFH33721.1"/>
    </source>
</evidence>
<feature type="compositionally biased region" description="Basic and acidic residues" evidence="1">
    <location>
        <begin position="613"/>
        <end position="624"/>
    </location>
</feature>